<accession>A0ABN7XQX7</accession>
<reference evidence="1 2" key="1">
    <citation type="submission" date="2021-06" db="EMBL/GenBank/DDBJ databases">
        <authorList>
            <person name="Kallberg Y."/>
            <person name="Tangrot J."/>
            <person name="Rosling A."/>
        </authorList>
    </citation>
    <scope>NUCLEOTIDE SEQUENCE [LARGE SCALE GENOMIC DNA]</scope>
    <source>
        <strain evidence="1 2">120-4 pot B 10/14</strain>
    </source>
</reference>
<name>A0ABN7XQX7_GIGMA</name>
<organism evidence="1 2">
    <name type="scientific">Gigaspora margarita</name>
    <dbReference type="NCBI Taxonomy" id="4874"/>
    <lineage>
        <taxon>Eukaryota</taxon>
        <taxon>Fungi</taxon>
        <taxon>Fungi incertae sedis</taxon>
        <taxon>Mucoromycota</taxon>
        <taxon>Glomeromycotina</taxon>
        <taxon>Glomeromycetes</taxon>
        <taxon>Diversisporales</taxon>
        <taxon>Gigasporaceae</taxon>
        <taxon>Gigaspora</taxon>
    </lineage>
</organism>
<evidence type="ECO:0000313" key="2">
    <source>
        <dbReference type="Proteomes" id="UP000789901"/>
    </source>
</evidence>
<evidence type="ECO:0000313" key="1">
    <source>
        <dbReference type="EMBL" id="CAG8856845.1"/>
    </source>
</evidence>
<comment type="caution">
    <text evidence="1">The sequence shown here is derived from an EMBL/GenBank/DDBJ whole genome shotgun (WGS) entry which is preliminary data.</text>
</comment>
<feature type="non-terminal residue" evidence="1">
    <location>
        <position position="1"/>
    </location>
</feature>
<feature type="non-terminal residue" evidence="1">
    <location>
        <position position="44"/>
    </location>
</feature>
<dbReference type="EMBL" id="CAJVQB010164506">
    <property type="protein sequence ID" value="CAG8856845.1"/>
    <property type="molecule type" value="Genomic_DNA"/>
</dbReference>
<sequence>IKVDQNVPDSSVSTDQNLFNINLTSNKETDKATIYNILSSGLIA</sequence>
<gene>
    <name evidence="1" type="ORF">GMARGA_LOCUS45666</name>
</gene>
<dbReference type="Proteomes" id="UP000789901">
    <property type="component" value="Unassembled WGS sequence"/>
</dbReference>
<keyword evidence="2" id="KW-1185">Reference proteome</keyword>
<protein>
    <submittedName>
        <fullName evidence="1">36603_t:CDS:1</fullName>
    </submittedName>
</protein>
<proteinExistence type="predicted"/>